<proteinExistence type="inferred from homology"/>
<keyword evidence="6" id="KW-1185">Reference proteome</keyword>
<dbReference type="Pfam" id="PF00078">
    <property type="entry name" value="RVT_1"/>
    <property type="match status" value="1"/>
</dbReference>
<dbReference type="InterPro" id="IPR000477">
    <property type="entry name" value="RT_dom"/>
</dbReference>
<evidence type="ECO:0000256" key="2">
    <source>
        <dbReference type="ARBA" id="ARBA00012180"/>
    </source>
</evidence>
<comment type="similarity">
    <text evidence="1">Belongs to the beta type-B retroviral polymerase family. HERV class-II K(HML-2) pol subfamily.</text>
</comment>
<feature type="compositionally biased region" description="Basic and acidic residues" evidence="3">
    <location>
        <begin position="208"/>
        <end position="220"/>
    </location>
</feature>
<accession>A0AA47P208</accession>
<feature type="region of interest" description="Disordered" evidence="3">
    <location>
        <begin position="207"/>
        <end position="246"/>
    </location>
</feature>
<dbReference type="SUPFAM" id="SSF56672">
    <property type="entry name" value="DNA/RNA polymerases"/>
    <property type="match status" value="1"/>
</dbReference>
<comment type="caution">
    <text evidence="5">The sequence shown here is derived from an EMBL/GenBank/DDBJ whole genome shotgun (WGS) entry which is preliminary data.</text>
</comment>
<gene>
    <name evidence="5" type="ORF">N1851_012899</name>
</gene>
<name>A0AA47P208_MERPO</name>
<dbReference type="Gene3D" id="3.30.70.270">
    <property type="match status" value="1"/>
</dbReference>
<dbReference type="Proteomes" id="UP001174136">
    <property type="component" value="Unassembled WGS sequence"/>
</dbReference>
<feature type="domain" description="Reverse transcriptase" evidence="4">
    <location>
        <begin position="477"/>
        <end position="614"/>
    </location>
</feature>
<dbReference type="GO" id="GO:0004523">
    <property type="term" value="F:RNA-DNA hybrid ribonuclease activity"/>
    <property type="evidence" value="ECO:0007669"/>
    <property type="project" value="UniProtKB-EC"/>
</dbReference>
<dbReference type="InterPro" id="IPR043128">
    <property type="entry name" value="Rev_trsase/Diguanyl_cyclase"/>
</dbReference>
<dbReference type="AlphaFoldDB" id="A0AA47P208"/>
<dbReference type="InterPro" id="IPR043502">
    <property type="entry name" value="DNA/RNA_pol_sf"/>
</dbReference>
<dbReference type="InterPro" id="IPR008042">
    <property type="entry name" value="Retrotrans_Pao"/>
</dbReference>
<reference evidence="5" key="1">
    <citation type="journal article" date="2023" name="Front. Mar. Sci.">
        <title>A new Merluccius polli reference genome to investigate the effects of global change in West African waters.</title>
        <authorList>
            <person name="Mateo J.L."/>
            <person name="Blanco-Fernandez C."/>
            <person name="Garcia-Vazquez E."/>
            <person name="Machado-Schiaffino G."/>
        </authorList>
    </citation>
    <scope>NUCLEOTIDE SEQUENCE</scope>
    <source>
        <strain evidence="5">C29</strain>
        <tissue evidence="5">Fin</tissue>
    </source>
</reference>
<organism evidence="5 6">
    <name type="scientific">Merluccius polli</name>
    <name type="common">Benguela hake</name>
    <name type="synonym">Merluccius cadenati</name>
    <dbReference type="NCBI Taxonomy" id="89951"/>
    <lineage>
        <taxon>Eukaryota</taxon>
        <taxon>Metazoa</taxon>
        <taxon>Chordata</taxon>
        <taxon>Craniata</taxon>
        <taxon>Vertebrata</taxon>
        <taxon>Euteleostomi</taxon>
        <taxon>Actinopterygii</taxon>
        <taxon>Neopterygii</taxon>
        <taxon>Teleostei</taxon>
        <taxon>Neoteleostei</taxon>
        <taxon>Acanthomorphata</taxon>
        <taxon>Zeiogadaria</taxon>
        <taxon>Gadariae</taxon>
        <taxon>Gadiformes</taxon>
        <taxon>Gadoidei</taxon>
        <taxon>Merlucciidae</taxon>
        <taxon>Merluccius</taxon>
    </lineage>
</organism>
<dbReference type="PANTHER" id="PTHR47331">
    <property type="entry name" value="PHD-TYPE DOMAIN-CONTAINING PROTEIN"/>
    <property type="match status" value="1"/>
</dbReference>
<dbReference type="Pfam" id="PF05380">
    <property type="entry name" value="Peptidase_A17"/>
    <property type="match status" value="1"/>
</dbReference>
<dbReference type="EC" id="3.1.26.4" evidence="2"/>
<protein>
    <recommendedName>
        <fullName evidence="2">ribonuclease H</fullName>
        <ecNumber evidence="2">3.1.26.4</ecNumber>
    </recommendedName>
</protein>
<dbReference type="EMBL" id="JAOPHQ010002291">
    <property type="protein sequence ID" value="KAK0147621.1"/>
    <property type="molecule type" value="Genomic_DNA"/>
</dbReference>
<evidence type="ECO:0000256" key="1">
    <source>
        <dbReference type="ARBA" id="ARBA00010879"/>
    </source>
</evidence>
<evidence type="ECO:0000259" key="4">
    <source>
        <dbReference type="Pfam" id="PF00078"/>
    </source>
</evidence>
<dbReference type="CDD" id="cd01644">
    <property type="entry name" value="RT_pepA17"/>
    <property type="match status" value="1"/>
</dbReference>
<evidence type="ECO:0000313" key="5">
    <source>
        <dbReference type="EMBL" id="KAK0147621.1"/>
    </source>
</evidence>
<dbReference type="Gene3D" id="3.10.10.10">
    <property type="entry name" value="HIV Type 1 Reverse Transcriptase, subunit A, domain 1"/>
    <property type="match status" value="1"/>
</dbReference>
<dbReference type="PANTHER" id="PTHR47331:SF5">
    <property type="entry name" value="RIBONUCLEASE H"/>
    <property type="match status" value="1"/>
</dbReference>
<evidence type="ECO:0000313" key="6">
    <source>
        <dbReference type="Proteomes" id="UP001174136"/>
    </source>
</evidence>
<evidence type="ECO:0000256" key="3">
    <source>
        <dbReference type="SAM" id="MobiDB-lite"/>
    </source>
</evidence>
<sequence>MQPQPLPPIRTSHIPESSYYGPRPTISNFSHRDPSEFARLKLSLENLLPPGATELFKYQVLVDHLQLEEARWIADAYLNSPTPFSDTMAALNDKFGQPHQIALRRIAAVLDSADVRRGDVAAFEKFALQIQSLVGMLRTLGFEGEAELQCGSHVARLLSKLPPEQRAEFRRCMFHRGTRTHTLPDLSEWLKYESWCQDSEGQLAVTGARERPVPRPDGRQSNRPITVLHGGNDADKKPEARTLGSSFKGNKSKPYCPFCNNEEHYLSQCAAVSRLTKDQLTEWIRSNKRCWRCARSHQAAQCNLKKPCSLCQGKHLQVLHEVNARSPKVPTATPAIASQATRATTEVLYLDRPTEGRRVLLKVVKVCIHYGGRTLNTYAILMTVRRELCCCQMQQRSWGCKDPQRTYRYAPSVFRVLPTERATQCTKGYYSCGPEAPADEGHEAWYIPHHMVSHNGKNRLVFNCSYQYRGQSLNDYLLPGPTLGASLLGVLLRFREHAVAISGDIKGMFHQVRLLPPDRALLRFVWRDVSRGEPPAVYEWQVLPFGTTCSPCCATFALQRHVNDHSQPDEDVRMSVERCFYVDNCLQSVPTIAEARHLVDKLRTLLASAGFELRQWASNEPEVIGHLPEDSRSASVELWLAQDKTDTPESTLGLSWLFHTDVLGYKHRQVEYGVPTMRNIYKVLASQYDPLGFILPYTTRAKVLVRHLWDKHRGWDDPLLPQELLQQWQAWEDELGVLPQVTLPRPYLPKEVDLCSLHREVHIFCDASEEVYGSVAYLRSTDRHG</sequence>